<proteinExistence type="predicted"/>
<gene>
    <name evidence="1" type="ORF">KPL71_020687</name>
</gene>
<organism evidence="1 2">
    <name type="scientific">Citrus sinensis</name>
    <name type="common">Sweet orange</name>
    <name type="synonym">Citrus aurantium var. sinensis</name>
    <dbReference type="NCBI Taxonomy" id="2711"/>
    <lineage>
        <taxon>Eukaryota</taxon>
        <taxon>Viridiplantae</taxon>
        <taxon>Streptophyta</taxon>
        <taxon>Embryophyta</taxon>
        <taxon>Tracheophyta</taxon>
        <taxon>Spermatophyta</taxon>
        <taxon>Magnoliopsida</taxon>
        <taxon>eudicotyledons</taxon>
        <taxon>Gunneridae</taxon>
        <taxon>Pentapetalae</taxon>
        <taxon>rosids</taxon>
        <taxon>malvids</taxon>
        <taxon>Sapindales</taxon>
        <taxon>Rutaceae</taxon>
        <taxon>Aurantioideae</taxon>
        <taxon>Citrus</taxon>
    </lineage>
</organism>
<reference evidence="2" key="1">
    <citation type="journal article" date="2023" name="Hortic. Res.">
        <title>A chromosome-level phased genome enabling allele-level studies in sweet orange: a case study on citrus Huanglongbing tolerance.</title>
        <authorList>
            <person name="Wu B."/>
            <person name="Yu Q."/>
            <person name="Deng Z."/>
            <person name="Duan Y."/>
            <person name="Luo F."/>
            <person name="Gmitter F. Jr."/>
        </authorList>
    </citation>
    <scope>NUCLEOTIDE SEQUENCE [LARGE SCALE GENOMIC DNA]</scope>
    <source>
        <strain evidence="2">cv. Valencia</strain>
    </source>
</reference>
<accession>A0ACB8JC99</accession>
<dbReference type="Proteomes" id="UP000829398">
    <property type="component" value="Chromosome 7"/>
</dbReference>
<evidence type="ECO:0000313" key="2">
    <source>
        <dbReference type="Proteomes" id="UP000829398"/>
    </source>
</evidence>
<keyword evidence="2" id="KW-1185">Reference proteome</keyword>
<comment type="caution">
    <text evidence="1">The sequence shown here is derived from an EMBL/GenBank/DDBJ whole genome shotgun (WGS) entry which is preliminary data.</text>
</comment>
<evidence type="ECO:0000313" key="1">
    <source>
        <dbReference type="EMBL" id="KAH9714535.1"/>
    </source>
</evidence>
<sequence>MNNNNNEDDDIDSLTDIEEEVLEVAIAIKIYEKQQRAIRRQCYTGRLSGIEFVQELLNGHPDRMYNMFRMDKEVFIRLCYTLEHLQLLENDRHVCIKEAVAMCLYILSHGAVVRVVAERFQRSPETVFTHFKRVLKAFCHLANHIIKPKPQGEAPLEIRNNPNFFPYFEKCIGAIDGTHIAAWSPAQKQISYRDRKTQVTQNIMCACSFDMMFTFVYTGWEGTANDSRVFMDALNRPESGFPLPEEGYYYVVDSGYINMKGFLTPYRGERYHLRDYRGPGRAPRENASDRLFGDFDVQDLVTNDEGDTSRPLTNIDLSPASVAEMNATRDEIAAFMWHDYIRENDFENEIAGGDAEKENVIKVFKDNGLENCLGGDASDTEEVFKICRVFGVDQIVNAMKAFVPLGRVDILKAFLKIFLKTTKRIADVYVAGGPNARLNFLKLQKNLLLSSIQDFEQKTQAVFQTLHEQHQQEWIKYLQRVQVRLDRLQSTVPSNTSLQSWEDQQLNESLAIYVRVHCLAVEQHIVMRFLQRQHRQQSQAQHQQQQRQQPAMGFLEQRVQQQQQAVIGSLQLLQKQAQQQQQAVTGFLQQLQRHIQLQQQAALRVSQQQQQAVIGILQQLQQQVGIGFQQQQQQQQAIIGLLQQQQAVIGSLQQQQQQLAQQQQQQLAQQQQQQLHNNDDSSAQ</sequence>
<protein>
    <submittedName>
        <fullName evidence="1">DDE Tnp4 domain-containing protein</fullName>
    </submittedName>
</protein>
<name>A0ACB8JC99_CITSI</name>
<dbReference type="EMBL" id="CM039176">
    <property type="protein sequence ID" value="KAH9714535.1"/>
    <property type="molecule type" value="Genomic_DNA"/>
</dbReference>